<keyword evidence="1" id="KW-0238">DNA-binding</keyword>
<dbReference type="GO" id="GO:0000150">
    <property type="term" value="F:DNA strand exchange activity"/>
    <property type="evidence" value="ECO:0007669"/>
    <property type="project" value="TreeGrafter"/>
</dbReference>
<dbReference type="AlphaFoldDB" id="A0A3G8Y9V1"/>
<name>A0A3G8Y9V1_9DEIO</name>
<dbReference type="OrthoDB" id="65783at2"/>
<proteinExistence type="predicted"/>
<gene>
    <name evidence="4" type="ORF">EHF33_03475</name>
</gene>
<evidence type="ECO:0000313" key="4">
    <source>
        <dbReference type="EMBL" id="AZI41925.1"/>
    </source>
</evidence>
<keyword evidence="2" id="KW-0233">DNA recombination</keyword>
<accession>A0A3G8Y9V1</accession>
<evidence type="ECO:0000313" key="5">
    <source>
        <dbReference type="Proteomes" id="UP000276417"/>
    </source>
</evidence>
<dbReference type="GO" id="GO:0003677">
    <property type="term" value="F:DNA binding"/>
    <property type="evidence" value="ECO:0007669"/>
    <property type="project" value="UniProtKB-KW"/>
</dbReference>
<dbReference type="RefSeq" id="WP_124867921.1">
    <property type="nucleotide sequence ID" value="NZ_CP034183.1"/>
</dbReference>
<reference evidence="4 5" key="1">
    <citation type="submission" date="2018-11" db="EMBL/GenBank/DDBJ databases">
        <title>Deinococcus shelandsis sp. nov., isolated from South Shetland Islands soil of Antarctica.</title>
        <authorList>
            <person name="Tian J."/>
        </authorList>
    </citation>
    <scope>NUCLEOTIDE SEQUENCE [LARGE SCALE GENOMIC DNA]</scope>
    <source>
        <strain evidence="4 5">S14-83T</strain>
    </source>
</reference>
<evidence type="ECO:0000256" key="2">
    <source>
        <dbReference type="ARBA" id="ARBA00023172"/>
    </source>
</evidence>
<keyword evidence="5" id="KW-1185">Reference proteome</keyword>
<evidence type="ECO:0000256" key="1">
    <source>
        <dbReference type="ARBA" id="ARBA00023125"/>
    </source>
</evidence>
<dbReference type="Proteomes" id="UP000276417">
    <property type="component" value="Chromosome 1"/>
</dbReference>
<evidence type="ECO:0000259" key="3">
    <source>
        <dbReference type="Pfam" id="PF13408"/>
    </source>
</evidence>
<sequence length="215" mass="23206">MSVSPELWAVAQDAMTRRSLNTGRRGARSDVYPLQGRLTCAQCGRAIGGNTTIKANRHYHYYGCADRCNAERTCTHRALYPAALMHTLTRELLQIACDSPASLPDLVELPRLPAPDLGAMNAVIDRKLSRLEAAYEAGAYTAPEYAERRAVIKLEREALSSLEQPAQPAPADLSQIMAAFEHALANADLLEVVQALNLRGALGAGGGLKLSINPL</sequence>
<dbReference type="InterPro" id="IPR025827">
    <property type="entry name" value="Zn_ribbon_recom_dom"/>
</dbReference>
<dbReference type="InterPro" id="IPR050639">
    <property type="entry name" value="SSR_resolvase"/>
</dbReference>
<dbReference type="PANTHER" id="PTHR30461">
    <property type="entry name" value="DNA-INVERTASE FROM LAMBDOID PROPHAGE"/>
    <property type="match status" value="1"/>
</dbReference>
<protein>
    <recommendedName>
        <fullName evidence="3">Recombinase zinc beta ribbon domain-containing protein</fullName>
    </recommendedName>
</protein>
<dbReference type="KEGG" id="dph:EHF33_03475"/>
<dbReference type="PANTHER" id="PTHR30461:SF2">
    <property type="entry name" value="SERINE RECOMBINASE PINE-RELATED"/>
    <property type="match status" value="1"/>
</dbReference>
<feature type="domain" description="Recombinase zinc beta ribbon" evidence="3">
    <location>
        <begin position="33"/>
        <end position="88"/>
    </location>
</feature>
<dbReference type="EMBL" id="CP034183">
    <property type="protein sequence ID" value="AZI41925.1"/>
    <property type="molecule type" value="Genomic_DNA"/>
</dbReference>
<dbReference type="Pfam" id="PF13408">
    <property type="entry name" value="Zn_ribbon_recom"/>
    <property type="match status" value="1"/>
</dbReference>
<organism evidence="4 5">
    <name type="scientific">Deinococcus psychrotolerans</name>
    <dbReference type="NCBI Taxonomy" id="2489213"/>
    <lineage>
        <taxon>Bacteria</taxon>
        <taxon>Thermotogati</taxon>
        <taxon>Deinococcota</taxon>
        <taxon>Deinococci</taxon>
        <taxon>Deinococcales</taxon>
        <taxon>Deinococcaceae</taxon>
        <taxon>Deinococcus</taxon>
    </lineage>
</organism>